<dbReference type="EMBL" id="RJVO01000001">
    <property type="protein sequence ID" value="ROH93454.1"/>
    <property type="molecule type" value="Genomic_DNA"/>
</dbReference>
<dbReference type="RefSeq" id="WP_123210309.1">
    <property type="nucleotide sequence ID" value="NZ_RJVO01000001.1"/>
</dbReference>
<dbReference type="ESTHER" id="9gamm-a0a3n0vl68">
    <property type="family name" value="Extracel-MCL-phaZ"/>
</dbReference>
<proteinExistence type="predicted"/>
<dbReference type="PANTHER" id="PTHR43037:SF5">
    <property type="entry name" value="FERULOYL ESTERASE"/>
    <property type="match status" value="1"/>
</dbReference>
<feature type="chain" id="PRO_5017981861" description="Plasmid partitioning protein" evidence="3">
    <location>
        <begin position="21"/>
        <end position="277"/>
    </location>
</feature>
<dbReference type="GO" id="GO:0016787">
    <property type="term" value="F:hydrolase activity"/>
    <property type="evidence" value="ECO:0007669"/>
    <property type="project" value="UniProtKB-KW"/>
</dbReference>
<keyword evidence="5" id="KW-1185">Reference proteome</keyword>
<dbReference type="Proteomes" id="UP000282106">
    <property type="component" value="Unassembled WGS sequence"/>
</dbReference>
<gene>
    <name evidence="4" type="ORF">ED208_02755</name>
</gene>
<protein>
    <recommendedName>
        <fullName evidence="6">Plasmid partitioning protein</fullName>
    </recommendedName>
</protein>
<dbReference type="PROSITE" id="PS51257">
    <property type="entry name" value="PROKAR_LIPOPROTEIN"/>
    <property type="match status" value="1"/>
</dbReference>
<evidence type="ECO:0008006" key="6">
    <source>
        <dbReference type="Google" id="ProtNLM"/>
    </source>
</evidence>
<evidence type="ECO:0000313" key="5">
    <source>
        <dbReference type="Proteomes" id="UP000282106"/>
    </source>
</evidence>
<dbReference type="InterPro" id="IPR029058">
    <property type="entry name" value="AB_hydrolase_fold"/>
</dbReference>
<dbReference type="PANTHER" id="PTHR43037">
    <property type="entry name" value="UNNAMED PRODUCT-RELATED"/>
    <property type="match status" value="1"/>
</dbReference>
<evidence type="ECO:0000256" key="3">
    <source>
        <dbReference type="SAM" id="SignalP"/>
    </source>
</evidence>
<accession>A0A3N0VL68</accession>
<dbReference type="SUPFAM" id="SSF53474">
    <property type="entry name" value="alpha/beta-Hydrolases"/>
    <property type="match status" value="1"/>
</dbReference>
<evidence type="ECO:0000256" key="1">
    <source>
        <dbReference type="ARBA" id="ARBA00022729"/>
    </source>
</evidence>
<sequence>MRARPLLLILALLAAPVAQASSSCKASSFLGIDSLRCQYRTQQVPTGGLGTRTVEYQLPDGTPPAGGWPAVLWYQTGVFPNYWNGNSTMLAGLQYESQLFAKLLDAGYAVIAPTVNQARLLQYWDTNAYGVDVSQPYTDTEDYRVLTAVFDGLGAGQFGPINTRRLYATGMSSGGYNTSRMAVSFPGRFRALIIQSASYATCNGSTCTLPAQLPANHPPTLFLHGADDSIVPPATMQLYYDRLRAMGVEVRQRLEPGVRHSILPSAPQEVLDWVRSH</sequence>
<dbReference type="Gene3D" id="3.40.50.1820">
    <property type="entry name" value="alpha/beta hydrolase"/>
    <property type="match status" value="1"/>
</dbReference>
<evidence type="ECO:0000256" key="2">
    <source>
        <dbReference type="ARBA" id="ARBA00022801"/>
    </source>
</evidence>
<dbReference type="InParanoid" id="A0A3N0VL68"/>
<organism evidence="4 5">
    <name type="scientific">Stagnimonas aquatica</name>
    <dbReference type="NCBI Taxonomy" id="2689987"/>
    <lineage>
        <taxon>Bacteria</taxon>
        <taxon>Pseudomonadati</taxon>
        <taxon>Pseudomonadota</taxon>
        <taxon>Gammaproteobacteria</taxon>
        <taxon>Nevskiales</taxon>
        <taxon>Nevskiaceae</taxon>
        <taxon>Stagnimonas</taxon>
    </lineage>
</organism>
<evidence type="ECO:0000313" key="4">
    <source>
        <dbReference type="EMBL" id="ROH93454.1"/>
    </source>
</evidence>
<comment type="caution">
    <text evidence="4">The sequence shown here is derived from an EMBL/GenBank/DDBJ whole genome shotgun (WGS) entry which is preliminary data.</text>
</comment>
<dbReference type="InterPro" id="IPR050955">
    <property type="entry name" value="Plant_Biomass_Hydrol_Est"/>
</dbReference>
<dbReference type="AlphaFoldDB" id="A0A3N0VL68"/>
<name>A0A3N0VL68_9GAMM</name>
<reference evidence="4 5" key="1">
    <citation type="submission" date="2018-10" db="EMBL/GenBank/DDBJ databases">
        <authorList>
            <person name="Chen W.-M."/>
        </authorList>
    </citation>
    <scope>NUCLEOTIDE SEQUENCE [LARGE SCALE GENOMIC DNA]</scope>
    <source>
        <strain evidence="4 5">THS-13</strain>
    </source>
</reference>
<feature type="signal peptide" evidence="3">
    <location>
        <begin position="1"/>
        <end position="20"/>
    </location>
</feature>
<keyword evidence="1 3" id="KW-0732">Signal</keyword>
<keyword evidence="2" id="KW-0378">Hydrolase</keyword>